<dbReference type="Pfam" id="PF04264">
    <property type="entry name" value="YceI"/>
    <property type="match status" value="1"/>
</dbReference>
<dbReference type="AlphaFoldDB" id="J4TKK3"/>
<gene>
    <name evidence="3" type="ORF">MCOL_V209090</name>
</gene>
<dbReference type="RefSeq" id="WP_007771265.1">
    <property type="nucleotide sequence ID" value="NZ_AFVW02000002.1"/>
</dbReference>
<dbReference type="Gene3D" id="2.40.128.110">
    <property type="entry name" value="Lipid/polyisoprenoid-binding, YceI-like"/>
    <property type="match status" value="1"/>
</dbReference>
<dbReference type="InterPro" id="IPR007372">
    <property type="entry name" value="Lipid/polyisoprenoid-bd_YceI"/>
</dbReference>
<dbReference type="STRING" id="1041522.GCA_002105755_01249"/>
<accession>J4TKK3</accession>
<comment type="similarity">
    <text evidence="1">Belongs to the UPF0312 family.</text>
</comment>
<dbReference type="GeneID" id="31527200"/>
<evidence type="ECO:0000259" key="2">
    <source>
        <dbReference type="SMART" id="SM00867"/>
    </source>
</evidence>
<evidence type="ECO:0000313" key="3">
    <source>
        <dbReference type="EMBL" id="EJO90333.1"/>
    </source>
</evidence>
<comment type="caution">
    <text evidence="3">The sequence shown here is derived from an EMBL/GenBank/DDBJ whole genome shotgun (WGS) entry which is preliminary data.</text>
</comment>
<dbReference type="eggNOG" id="COG2353">
    <property type="taxonomic scope" value="Bacteria"/>
</dbReference>
<proteinExistence type="inferred from homology"/>
<dbReference type="SMART" id="SM00867">
    <property type="entry name" value="YceI"/>
    <property type="match status" value="1"/>
</dbReference>
<dbReference type="EMBL" id="AFVW02000002">
    <property type="protein sequence ID" value="EJO90333.1"/>
    <property type="molecule type" value="Genomic_DNA"/>
</dbReference>
<name>J4TKK3_9MYCO</name>
<feature type="domain" description="Lipid/polyisoprenoid-binding YceI-like" evidence="2">
    <location>
        <begin position="8"/>
        <end position="183"/>
    </location>
</feature>
<evidence type="ECO:0000313" key="4">
    <source>
        <dbReference type="Proteomes" id="UP000006455"/>
    </source>
</evidence>
<reference evidence="3 4" key="1">
    <citation type="journal article" date="2011" name="J. Bacteriol.">
        <title>Genome sequence of the Mycobacterium colombiense type strain, CECT 3035.</title>
        <authorList>
            <person name="Gonzalez-Perez M."/>
            <person name="Murcia M.I."/>
            <person name="Landsman D."/>
            <person name="Jordan I.K."/>
            <person name="Marino-Ramirez L."/>
        </authorList>
    </citation>
    <scope>NUCLEOTIDE SEQUENCE [LARGE SCALE GENOMIC DNA]</scope>
    <source>
        <strain evidence="3 4">CECT 3035</strain>
    </source>
</reference>
<sequence>MTSDKNSVWTIGPTDGELLLHTGVAGRAARMGHRLTVAMTRWRATVSWAGSRPVSAQLAVETDSFEVLRGDGGVKGLSGAEKALVRTNALKSLSASRFPEIRYTADVIDEADGGYHLTGTLDIRGKSRGHVIDVRTEDLGDSWRMSVESAVRQSDYGIKPYSLLMGSVQVADEVSLTFSAVHARNS</sequence>
<dbReference type="SUPFAM" id="SSF101874">
    <property type="entry name" value="YceI-like"/>
    <property type="match status" value="1"/>
</dbReference>
<protein>
    <recommendedName>
        <fullName evidence="2">Lipid/polyisoprenoid-binding YceI-like domain-containing protein</fullName>
    </recommendedName>
</protein>
<dbReference type="Proteomes" id="UP000006455">
    <property type="component" value="Unassembled WGS sequence"/>
</dbReference>
<evidence type="ECO:0000256" key="1">
    <source>
        <dbReference type="ARBA" id="ARBA00008812"/>
    </source>
</evidence>
<dbReference type="InterPro" id="IPR036761">
    <property type="entry name" value="TTHA0802/YceI-like_sf"/>
</dbReference>
<organism evidence="3 4">
    <name type="scientific">Mycobacterium colombiense CECT 3035</name>
    <dbReference type="NCBI Taxonomy" id="1041522"/>
    <lineage>
        <taxon>Bacteria</taxon>
        <taxon>Bacillati</taxon>
        <taxon>Actinomycetota</taxon>
        <taxon>Actinomycetes</taxon>
        <taxon>Mycobacteriales</taxon>
        <taxon>Mycobacteriaceae</taxon>
        <taxon>Mycobacterium</taxon>
        <taxon>Mycobacterium avium complex (MAC)</taxon>
    </lineage>
</organism>